<feature type="region of interest" description="Disordered" evidence="1">
    <location>
        <begin position="1"/>
        <end position="60"/>
    </location>
</feature>
<name>A0A3G2JU38_9ABAC</name>
<proteinExistence type="predicted"/>
<evidence type="ECO:0000313" key="2">
    <source>
        <dbReference type="EMBL" id="AYN45060.1"/>
    </source>
</evidence>
<feature type="compositionally biased region" description="Low complexity" evidence="1">
    <location>
        <begin position="13"/>
        <end position="27"/>
    </location>
</feature>
<dbReference type="EMBL" id="MH370144">
    <property type="protein sequence ID" value="AYN45060.1"/>
    <property type="molecule type" value="Genomic_DNA"/>
</dbReference>
<keyword evidence="3" id="KW-1185">Reference proteome</keyword>
<dbReference type="GeneID" id="80535856"/>
<feature type="compositionally biased region" description="Acidic residues" evidence="1">
    <location>
        <begin position="360"/>
        <end position="376"/>
    </location>
</feature>
<reference evidence="2 3" key="1">
    <citation type="submission" date="2018-05" db="EMBL/GenBank/DDBJ databases">
        <title>The genome sequence of a novel Spodoptera exigua multiple nucleopolyhedrovirus, SeMNPV-QD, isolated from Qingdao, China.</title>
        <authorList>
            <person name="Chen Y."/>
            <person name="Qi B."/>
            <person name="Zheng G."/>
            <person name="Zhang Y."/>
            <person name="Li C."/>
        </authorList>
    </citation>
    <scope>NUCLEOTIDE SEQUENCE [LARGE SCALE GENOMIC DNA]</scope>
    <source>
        <strain evidence="2">SeMNPV-QD</strain>
    </source>
</reference>
<feature type="region of interest" description="Disordered" evidence="1">
    <location>
        <begin position="356"/>
        <end position="376"/>
    </location>
</feature>
<protein>
    <submittedName>
        <fullName evidence="2">Bjdp</fullName>
    </submittedName>
</protein>
<dbReference type="SUPFAM" id="SSF46565">
    <property type="entry name" value="Chaperone J-domain"/>
    <property type="match status" value="1"/>
</dbReference>
<feature type="compositionally biased region" description="Polar residues" evidence="1">
    <location>
        <begin position="1"/>
        <end position="12"/>
    </location>
</feature>
<feature type="compositionally biased region" description="Low complexity" evidence="1">
    <location>
        <begin position="46"/>
        <end position="58"/>
    </location>
</feature>
<accession>A0A3G2JU38</accession>
<dbReference type="Proteomes" id="UP000676073">
    <property type="component" value="Segment"/>
</dbReference>
<evidence type="ECO:0000256" key="1">
    <source>
        <dbReference type="SAM" id="MobiDB-lite"/>
    </source>
</evidence>
<dbReference type="InterPro" id="IPR036869">
    <property type="entry name" value="J_dom_sf"/>
</dbReference>
<sequence length="376" mass="43653">MSRMTTRSSGSIKSTPSVSASPKAVVVPRKRAKPSTPPSTRKRRSTTSTSDESNSSKSRVVSKLDRKDSLYFIDLDKVDYYTILNVNRNSTKSDIVFSGNNLNRIYKKPMLNNDNTNSLEKIQKVLGDAILTLTNVNFKRNYNRYLNEKVKVQVFYLEKILPLQRTTTQIHNDALRLKNDSEEFFEMDIGQILVENVYNIIQYNTKNKYFKSTKTNRLRVEWKVSDNDVYDEIDENYLTEYFKNDGLVGVVLCGTRPGCAVIELLTFHNVNNIIERENERKKFIIQDYTESELGIFNNEDINNFTPHLDRLNVILNDINELQEQLTNEVLFLNQIPTDIEEDAKLKFAENYLNMEVMSSGDEEDEEEDEDEDEMSF</sequence>
<dbReference type="RefSeq" id="YP_010797864.1">
    <property type="nucleotide sequence ID" value="NC_076246.1"/>
</dbReference>
<evidence type="ECO:0000313" key="3">
    <source>
        <dbReference type="Proteomes" id="UP000676073"/>
    </source>
</evidence>
<gene>
    <name evidence="2" type="primary">bjdp</name>
    <name evidence="2" type="ORF">SENV_ORF100</name>
</gene>
<dbReference type="KEGG" id="vg:80535856"/>
<organism evidence="2 3">
    <name type="scientific">Spodoptera exigua multiple nucleopolyhedrovirus</name>
    <dbReference type="NCBI Taxonomy" id="10454"/>
    <lineage>
        <taxon>Viruses</taxon>
        <taxon>Viruses incertae sedis</taxon>
        <taxon>Naldaviricetes</taxon>
        <taxon>Lefavirales</taxon>
        <taxon>Baculoviridae</taxon>
        <taxon>Alphabaculovirus</taxon>
    </lineage>
</organism>